<feature type="domain" description="NACHT" evidence="4">
    <location>
        <begin position="286"/>
        <end position="430"/>
    </location>
</feature>
<evidence type="ECO:0000256" key="1">
    <source>
        <dbReference type="ARBA" id="ARBA00022737"/>
    </source>
</evidence>
<evidence type="ECO:0000313" key="5">
    <source>
        <dbReference type="EMBL" id="KAK0665456.1"/>
    </source>
</evidence>
<keyword evidence="6" id="KW-1185">Reference proteome</keyword>
<dbReference type="GO" id="GO:0008270">
    <property type="term" value="F:zinc ion binding"/>
    <property type="evidence" value="ECO:0007669"/>
    <property type="project" value="UniProtKB-KW"/>
</dbReference>
<dbReference type="SMART" id="SM00355">
    <property type="entry name" value="ZnF_C2H2"/>
    <property type="match status" value="3"/>
</dbReference>
<dbReference type="PROSITE" id="PS50157">
    <property type="entry name" value="ZINC_FINGER_C2H2_2"/>
    <property type="match status" value="1"/>
</dbReference>
<evidence type="ECO:0000313" key="6">
    <source>
        <dbReference type="Proteomes" id="UP001174997"/>
    </source>
</evidence>
<dbReference type="SUPFAM" id="SSF52540">
    <property type="entry name" value="P-loop containing nucleoside triphosphate hydrolases"/>
    <property type="match status" value="1"/>
</dbReference>
<evidence type="ECO:0000256" key="2">
    <source>
        <dbReference type="PROSITE-ProRule" id="PRU00042"/>
    </source>
</evidence>
<dbReference type="Pfam" id="PF24809">
    <property type="entry name" value="DUF7708"/>
    <property type="match status" value="1"/>
</dbReference>
<dbReference type="InterPro" id="IPR013087">
    <property type="entry name" value="Znf_C2H2_type"/>
</dbReference>
<dbReference type="Proteomes" id="UP001174997">
    <property type="component" value="Unassembled WGS sequence"/>
</dbReference>
<dbReference type="PROSITE" id="PS50837">
    <property type="entry name" value="NACHT"/>
    <property type="match status" value="1"/>
</dbReference>
<dbReference type="InterPro" id="IPR007111">
    <property type="entry name" value="NACHT_NTPase"/>
</dbReference>
<feature type="domain" description="C2H2-type" evidence="3">
    <location>
        <begin position="907"/>
        <end position="934"/>
    </location>
</feature>
<evidence type="ECO:0000259" key="4">
    <source>
        <dbReference type="PROSITE" id="PS50837"/>
    </source>
</evidence>
<comment type="caution">
    <text evidence="5">The sequence shown here is derived from an EMBL/GenBank/DDBJ whole genome shotgun (WGS) entry which is preliminary data.</text>
</comment>
<evidence type="ECO:0000259" key="3">
    <source>
        <dbReference type="PROSITE" id="PS50157"/>
    </source>
</evidence>
<protein>
    <submittedName>
        <fullName evidence="5">NACHT domain-containing protein</fullName>
    </submittedName>
</protein>
<accession>A0AA39Z7A0</accession>
<organism evidence="5 6">
    <name type="scientific">Cercophora samala</name>
    <dbReference type="NCBI Taxonomy" id="330535"/>
    <lineage>
        <taxon>Eukaryota</taxon>
        <taxon>Fungi</taxon>
        <taxon>Dikarya</taxon>
        <taxon>Ascomycota</taxon>
        <taxon>Pezizomycotina</taxon>
        <taxon>Sordariomycetes</taxon>
        <taxon>Sordariomycetidae</taxon>
        <taxon>Sordariales</taxon>
        <taxon>Lasiosphaeriaceae</taxon>
        <taxon>Cercophora</taxon>
    </lineage>
</organism>
<keyword evidence="2" id="KW-0479">Metal-binding</keyword>
<keyword evidence="2" id="KW-0862">Zinc</keyword>
<proteinExistence type="predicted"/>
<dbReference type="InterPro" id="IPR054471">
    <property type="entry name" value="GPIID_WHD"/>
</dbReference>
<dbReference type="InterPro" id="IPR056125">
    <property type="entry name" value="DUF7708"/>
</dbReference>
<gene>
    <name evidence="5" type="ORF">QBC41DRAFT_379341</name>
</gene>
<dbReference type="AlphaFoldDB" id="A0AA39Z7A0"/>
<dbReference type="PROSITE" id="PS00028">
    <property type="entry name" value="ZINC_FINGER_C2H2_1"/>
    <property type="match status" value="1"/>
</dbReference>
<dbReference type="Pfam" id="PF22939">
    <property type="entry name" value="WHD_GPIID"/>
    <property type="match status" value="1"/>
</dbReference>
<keyword evidence="1" id="KW-0677">Repeat</keyword>
<keyword evidence="2" id="KW-0863">Zinc-finger</keyword>
<name>A0AA39Z7A0_9PEZI</name>
<dbReference type="Gene3D" id="3.40.50.300">
    <property type="entry name" value="P-loop containing nucleotide triphosphate hydrolases"/>
    <property type="match status" value="1"/>
</dbReference>
<dbReference type="EMBL" id="JAULSY010000109">
    <property type="protein sequence ID" value="KAK0665456.1"/>
    <property type="molecule type" value="Genomic_DNA"/>
</dbReference>
<dbReference type="InterPro" id="IPR056884">
    <property type="entry name" value="NPHP3-like_N"/>
</dbReference>
<dbReference type="InterPro" id="IPR027417">
    <property type="entry name" value="P-loop_NTPase"/>
</dbReference>
<dbReference type="PANTHER" id="PTHR10039:SF14">
    <property type="entry name" value="NACHT DOMAIN-CONTAINING PROTEIN"/>
    <property type="match status" value="1"/>
</dbReference>
<dbReference type="Pfam" id="PF24883">
    <property type="entry name" value="NPHP3_N"/>
    <property type="match status" value="1"/>
</dbReference>
<dbReference type="PANTHER" id="PTHR10039">
    <property type="entry name" value="AMELOGENIN"/>
    <property type="match status" value="1"/>
</dbReference>
<sequence length="963" mass="111175">MASQSTTSKPGNAFETALKQFQRRLTPEERKQFQVTSLDELKSEILAIQSEQRDRKKQMHLSRIQRFLEAMEQFGKVIEVFVNTNETLAFVWGPIKLLLLTAKGGADAFDCLLDAYSKIADSLPIFQNYQHIFQSDPEVQVGLSSIWENILDFHTKAIRIFSKSTVKLMFRSLWNDFKSRFGALLSDLEQKRLWLESYVNQIHIQHSEHDRIAFLEEIDEQRRMRASEKLLAVHQWLQAPSCIRDHEEHQEVRDTHHKATKQQAGLWLLDNDNVKTWMSTPFPRTPFLWIHAKPGAGKSVLSSIIIDEIQDKKRGLVAFFYCKDQDLERRSFASIVRALLLQLIDQQRDLIPYYYDMRDRTGEIHLHSEKLTKQLFQELLQTGPKTFLVLDGLDECPDKDRAKLMDLLIETISLSENKDPGKIRLLLVSRAEPDIKKRMSSVLVEDMELDYDDLMVDIGRYIEHRADLVLVKFSPAGLTKADRDLIAPYVLARTDGMFLFAKLVMENLQGQPSLERLREELDPRCFPDKLDQAYGRTLERIRRNPNKNEAEEARRILSLMICSIRPLRWREVQAAISLNLAEQAVQFSRCPVLHIKEICGSLITILKDGDRIEFVHATAVHYITNQSNYIERFSSERSMAMLCLQYLVFECFTPECEEAERARFASAGYYAFQDYAIAHWADHVLSFLGFTAPKSDSITEHPTSSQETFDIDDVLLSFAGRFDHDGQLLASLVADKKQLASSAYPPGLGRFKQDQLFLNMYSIWYHAKCIRAFIGDKQEQTHPERLRDGLASSRQTLENMWVASPGPPPEMREVYGPHWFKCSRTTCYYFHEGFDSESSRKQHYDRHDLPFRCDDQNGCAGAITGFASQKELMKHNKISHPDIDRLSTTFARLKKKVKTVKEETHKFPCQNCSLKFRLKTELRAHMGVHMHSVPQVEAREVDASQLAVRGPGVKGEFQLSIKP</sequence>
<reference evidence="5" key="1">
    <citation type="submission" date="2023-06" db="EMBL/GenBank/DDBJ databases">
        <title>Genome-scale phylogeny and comparative genomics of the fungal order Sordariales.</title>
        <authorList>
            <consortium name="Lawrence Berkeley National Laboratory"/>
            <person name="Hensen N."/>
            <person name="Bonometti L."/>
            <person name="Westerberg I."/>
            <person name="Brannstrom I.O."/>
            <person name="Guillou S."/>
            <person name="Cros-Aarteil S."/>
            <person name="Calhoun S."/>
            <person name="Haridas S."/>
            <person name="Kuo A."/>
            <person name="Mondo S."/>
            <person name="Pangilinan J."/>
            <person name="Riley R."/>
            <person name="Labutti K."/>
            <person name="Andreopoulos B."/>
            <person name="Lipzen A."/>
            <person name="Chen C."/>
            <person name="Yanf M."/>
            <person name="Daum C."/>
            <person name="Ng V."/>
            <person name="Clum A."/>
            <person name="Steindorff A."/>
            <person name="Ohm R."/>
            <person name="Martin F."/>
            <person name="Silar P."/>
            <person name="Natvig D."/>
            <person name="Lalanne C."/>
            <person name="Gautier V."/>
            <person name="Ament-Velasquez S.L."/>
            <person name="Kruys A."/>
            <person name="Hutchinson M.I."/>
            <person name="Powell A.J."/>
            <person name="Barry K."/>
            <person name="Miller A.N."/>
            <person name="Grigoriev I.V."/>
            <person name="Debuchy R."/>
            <person name="Gladieux P."/>
            <person name="Thoren M.H."/>
            <person name="Johannesson H."/>
        </authorList>
    </citation>
    <scope>NUCLEOTIDE SEQUENCE</scope>
    <source>
        <strain evidence="5">CBS 307.81</strain>
    </source>
</reference>